<dbReference type="InterPro" id="IPR001343">
    <property type="entry name" value="Hemolysn_Ca-bd"/>
</dbReference>
<dbReference type="Proteomes" id="UP000076400">
    <property type="component" value="Unassembled WGS sequence"/>
</dbReference>
<dbReference type="GO" id="GO:0005509">
    <property type="term" value="F:calcium ion binding"/>
    <property type="evidence" value="ECO:0007669"/>
    <property type="project" value="InterPro"/>
</dbReference>
<evidence type="ECO:0000313" key="2">
    <source>
        <dbReference type="Proteomes" id="UP000076400"/>
    </source>
</evidence>
<organism evidence="1 2">
    <name type="scientific">Oceanibaculum pacificum</name>
    <dbReference type="NCBI Taxonomy" id="580166"/>
    <lineage>
        <taxon>Bacteria</taxon>
        <taxon>Pseudomonadati</taxon>
        <taxon>Pseudomonadota</taxon>
        <taxon>Alphaproteobacteria</taxon>
        <taxon>Rhodospirillales</taxon>
        <taxon>Oceanibaculaceae</taxon>
        <taxon>Oceanibaculum</taxon>
    </lineage>
</organism>
<dbReference type="Gene3D" id="2.150.10.10">
    <property type="entry name" value="Serralysin-like metalloprotease, C-terminal"/>
    <property type="match status" value="1"/>
</dbReference>
<evidence type="ECO:0000313" key="1">
    <source>
        <dbReference type="EMBL" id="KZD04071.1"/>
    </source>
</evidence>
<evidence type="ECO:0008006" key="3">
    <source>
        <dbReference type="Google" id="ProtNLM"/>
    </source>
</evidence>
<gene>
    <name evidence="1" type="ORF">AUP43_02910</name>
</gene>
<reference evidence="1 2" key="1">
    <citation type="submission" date="2015-12" db="EMBL/GenBank/DDBJ databases">
        <title>Genome sequence of Oceanibaculum pacificum MCCC 1A02656.</title>
        <authorList>
            <person name="Lu L."/>
            <person name="Lai Q."/>
            <person name="Shao Z."/>
            <person name="Qian P."/>
        </authorList>
    </citation>
    <scope>NUCLEOTIDE SEQUENCE [LARGE SCALE GENOMIC DNA]</scope>
    <source>
        <strain evidence="1 2">MCCC 1A02656</strain>
    </source>
</reference>
<dbReference type="SUPFAM" id="SSF51120">
    <property type="entry name" value="beta-Roll"/>
    <property type="match status" value="1"/>
</dbReference>
<dbReference type="AlphaFoldDB" id="A0A154VS67"/>
<comment type="caution">
    <text evidence="1">The sequence shown here is derived from an EMBL/GenBank/DDBJ whole genome shotgun (WGS) entry which is preliminary data.</text>
</comment>
<proteinExistence type="predicted"/>
<dbReference type="InterPro" id="IPR011049">
    <property type="entry name" value="Serralysin-like_metalloprot_C"/>
</dbReference>
<dbReference type="PRINTS" id="PR00313">
    <property type="entry name" value="CABNDNGRPT"/>
</dbReference>
<dbReference type="InterPro" id="IPR018511">
    <property type="entry name" value="Hemolysin-typ_Ca-bd_CS"/>
</dbReference>
<dbReference type="EMBL" id="LPXN01000138">
    <property type="protein sequence ID" value="KZD04071.1"/>
    <property type="molecule type" value="Genomic_DNA"/>
</dbReference>
<protein>
    <recommendedName>
        <fullName evidence="3">Peptidase M10 serralysin C-terminal domain-containing protein</fullName>
    </recommendedName>
</protein>
<accession>A0A154VS67</accession>
<name>A0A154VS67_9PROT</name>
<sequence length="236" mass="24028">MESLDAYMGFLNVQELIDQDFLPVGTSDNDVVKLVKFLGGAPQNFLDSDLGEAIVLEEATAYVGTDIEDHVYSEIGGHDIFMGLGKDFADVRGVTATNVVNGGNQGDTILGGDGGDELRGGKGLDSIVGGAGDDTIYSGLGQDTLTGGNGADIFVLRGFDVNFPGAVLAPTVTDFQAGLDKLAIQGVTDAQIAAALAGQTQISGGVQFTIAGATVTVQGVNTLAASDIGTADFFGI</sequence>
<dbReference type="PROSITE" id="PS00330">
    <property type="entry name" value="HEMOLYSIN_CALCIUM"/>
    <property type="match status" value="2"/>
</dbReference>
<keyword evidence="2" id="KW-1185">Reference proteome</keyword>
<dbReference type="Pfam" id="PF00353">
    <property type="entry name" value="HemolysinCabind"/>
    <property type="match status" value="1"/>
</dbReference>
<dbReference type="STRING" id="580166.AUP43_02910"/>